<name>A0A1H4C9U5_9FLAO</name>
<sequence>MKFNTYFNIFILFFIFSFSESFAQDFYMEDGETVTTNSGFFYDPGPPDSSIQEGSFVYTICPDGDLYTTIEFIDFFNIGPTHLKIYDGENTLADLLYDFTQQGEVLIPDLNSVYSGTDANSSGCLTFEFDSPFSNDEIQGWKAIIGTRPQCITDAPEIVSFTGGVNVQNDPNYPDDIDYLVYFNEDFTIETSSHFQDNYAQENAHYNWDFGNGTGEGAEVTYRYSELCDFVITLDLEDGYNCQQRENLTLTVRVVLNPNNSPGSVNLDAGDNIRLCEEPGTPMTVDLSATYMDVKEATSYEVINISDEFPSNTPYIFDACYPSDTEVFTELDGDDDWSQAFQLAYEVNFFGNCYDDIIITDNGAVSFDIAGVVPGGRYTPGGYADFSYNEGIPTDAGGINAPYVNSIFGVLQDLHPYSGNNPADQSINYGFIESEDGKSDRFVFNIYNTSQYSCNTQHQTSQIILYQTTNVIEVYIKNKDECSFNNGSSIVGIQNKTGDVAFVPPGRNAGPESPWSTQEEAWRFVPDGGNSITTFKWYDEDGYVVSNSENYNPTVTENTYFTAEVTYDDGCSNVTTITDRIDVLYESDIEIEFAEDTFYPCDGEDLMLEIITTENNSVPVYYTWFKDGVEIAGTNPESRYLNVSESGTYSVIAEGGNCVLEESVEVSYLNEIDADNPEDIILCNYNETTYDLRGIGGFNNLTGFVVKYYGLYDSETGDLSDEITEPEDYSLENADVHEIFVELSNQVNTDCTNIASFVIYEYDVDINPTGYVAEDICIDESSTETIDLTSEGNNTSNALNDQDSSNYTVTYYGKDPLYFPDAIIDDPSNYTIDTNSHLGPNTIWITVHNNDYPDCYAVASFSFNVSLEPTITSNDVVIESCEGSIINLTNYDSSFNNNSTNMAVTVSYYLSEEDFDNNNPINPADEYEFTPDADGSQTLYVAIKNDNSSCISDLKSFEIVNQTPSIENVNDLTQCGDFTLSQTFDLTQNEVEIIGLQSGTYNFTYYLTVNEAETATDSITGLGLDKTAFSPSNAEQDIYFRIEDLTNDSCFNTGSFALIINDVEAIAPSDLEACIDPVSGVAIYDLTLRQDEVLGNDQTLDNYEVNYYDANMDLIGNPTEFETSTEQIITVEVVSQNDLNCSETARLQLVITPQPVASVPPILEVCVNYDLGDSEIDLTQQDESINADGGDEVVYYNSIDAFNNDNRIEDPSAYALPQGQTQIYAAVVNNGSNCRSDMVSFEIDNVLPNVDISNFDGRTVCIDENGNLIVTENSPPVIETGMSEVDYDFVWQLNGTTIPGETSASIVAEQPGTYTVIVTNGLSNIACDNTSSAEILETGQIDFDLEVLTDNFQNNEHSIGVIFTLIGLGDYEVKLDYGEWFDLEEGQTQLIFNNLIGGEHTVIVRDKFGCGMVQKSITLIDFPEFFTPNADGYNDTWNITSIDQADAEINIFDRYGKHIYTTTPTDEGWDGTYKGELLPANDYWFTIKYKEPRTDQVKTFKSHFTLKR</sequence>
<dbReference type="Pfam" id="PF13585">
    <property type="entry name" value="CHU_C"/>
    <property type="match status" value="1"/>
</dbReference>
<dbReference type="NCBIfam" id="TIGR04131">
    <property type="entry name" value="Bac_Flav_CTERM"/>
    <property type="match status" value="1"/>
</dbReference>
<dbReference type="Gene3D" id="2.60.40.10">
    <property type="entry name" value="Immunoglobulins"/>
    <property type="match status" value="2"/>
</dbReference>
<gene>
    <name evidence="3" type="ORF">SAMN05421540_107108</name>
</gene>
<keyword evidence="4" id="KW-1185">Reference proteome</keyword>
<dbReference type="PROSITE" id="PS50093">
    <property type="entry name" value="PKD"/>
    <property type="match status" value="1"/>
</dbReference>
<evidence type="ECO:0000256" key="1">
    <source>
        <dbReference type="SAM" id="SignalP"/>
    </source>
</evidence>
<feature type="domain" description="PKD" evidence="2">
    <location>
        <begin position="195"/>
        <end position="259"/>
    </location>
</feature>
<protein>
    <submittedName>
        <fullName evidence="3">Gliding motility-associated C-terminal domain-containing protein</fullName>
    </submittedName>
</protein>
<feature type="signal peptide" evidence="1">
    <location>
        <begin position="1"/>
        <end position="23"/>
    </location>
</feature>
<feature type="chain" id="PRO_5011748209" evidence="1">
    <location>
        <begin position="24"/>
        <end position="1508"/>
    </location>
</feature>
<dbReference type="STRING" id="908615.SAMN05421540_107108"/>
<dbReference type="InterPro" id="IPR026341">
    <property type="entry name" value="T9SS_type_B"/>
</dbReference>
<accession>A0A1H4C9U5</accession>
<dbReference type="SUPFAM" id="SSF49299">
    <property type="entry name" value="PKD domain"/>
    <property type="match status" value="1"/>
</dbReference>
<dbReference type="EMBL" id="FNQF01000007">
    <property type="protein sequence ID" value="SEA57100.1"/>
    <property type="molecule type" value="Genomic_DNA"/>
</dbReference>
<organism evidence="3 4">
    <name type="scientific">Psychroflexus halocasei</name>
    <dbReference type="NCBI Taxonomy" id="908615"/>
    <lineage>
        <taxon>Bacteria</taxon>
        <taxon>Pseudomonadati</taxon>
        <taxon>Bacteroidota</taxon>
        <taxon>Flavobacteriia</taxon>
        <taxon>Flavobacteriales</taxon>
        <taxon>Flavobacteriaceae</taxon>
        <taxon>Psychroflexus</taxon>
    </lineage>
</organism>
<dbReference type="Proteomes" id="UP000198820">
    <property type="component" value="Unassembled WGS sequence"/>
</dbReference>
<dbReference type="InterPro" id="IPR035986">
    <property type="entry name" value="PKD_dom_sf"/>
</dbReference>
<dbReference type="InterPro" id="IPR000601">
    <property type="entry name" value="PKD_dom"/>
</dbReference>
<reference evidence="3 4" key="1">
    <citation type="submission" date="2016-10" db="EMBL/GenBank/DDBJ databases">
        <authorList>
            <person name="de Groot N.N."/>
        </authorList>
    </citation>
    <scope>NUCLEOTIDE SEQUENCE [LARGE SCALE GENOMIC DNA]</scope>
    <source>
        <strain evidence="3 4">DSM 23581</strain>
    </source>
</reference>
<evidence type="ECO:0000313" key="3">
    <source>
        <dbReference type="EMBL" id="SEA57100.1"/>
    </source>
</evidence>
<keyword evidence="1" id="KW-0732">Signal</keyword>
<dbReference type="RefSeq" id="WP_093244469.1">
    <property type="nucleotide sequence ID" value="NZ_FNQF01000007.1"/>
</dbReference>
<evidence type="ECO:0000313" key="4">
    <source>
        <dbReference type="Proteomes" id="UP000198820"/>
    </source>
</evidence>
<evidence type="ECO:0000259" key="2">
    <source>
        <dbReference type="PROSITE" id="PS50093"/>
    </source>
</evidence>
<dbReference type="InterPro" id="IPR013783">
    <property type="entry name" value="Ig-like_fold"/>
</dbReference>
<proteinExistence type="predicted"/>